<comment type="caution">
    <text evidence="1">The sequence shown here is derived from an EMBL/GenBank/DDBJ whole genome shotgun (WGS) entry which is preliminary data.</text>
</comment>
<evidence type="ECO:0000313" key="1">
    <source>
        <dbReference type="EMBL" id="KII74259.1"/>
    </source>
</evidence>
<dbReference type="Proteomes" id="UP000031668">
    <property type="component" value="Unassembled WGS sequence"/>
</dbReference>
<reference evidence="1 2" key="1">
    <citation type="journal article" date="2014" name="Genome Biol. Evol.">
        <title>The genome of the myxosporean Thelohanellus kitauei shows adaptations to nutrient acquisition within its fish host.</title>
        <authorList>
            <person name="Yang Y."/>
            <person name="Xiong J."/>
            <person name="Zhou Z."/>
            <person name="Huo F."/>
            <person name="Miao W."/>
            <person name="Ran C."/>
            <person name="Liu Y."/>
            <person name="Zhang J."/>
            <person name="Feng J."/>
            <person name="Wang M."/>
            <person name="Wang M."/>
            <person name="Wang L."/>
            <person name="Yao B."/>
        </authorList>
    </citation>
    <scope>NUCLEOTIDE SEQUENCE [LARGE SCALE GENOMIC DNA]</scope>
    <source>
        <strain evidence="1">Wuqing</strain>
    </source>
</reference>
<dbReference type="EMBL" id="JWZT01000478">
    <property type="protein sequence ID" value="KII74259.1"/>
    <property type="molecule type" value="Genomic_DNA"/>
</dbReference>
<gene>
    <name evidence="1" type="ORF">RF11_08156</name>
</gene>
<proteinExistence type="predicted"/>
<evidence type="ECO:0000313" key="2">
    <source>
        <dbReference type="Proteomes" id="UP000031668"/>
    </source>
</evidence>
<keyword evidence="2" id="KW-1185">Reference proteome</keyword>
<protein>
    <submittedName>
        <fullName evidence="1">Uncharacterized protein</fullName>
    </submittedName>
</protein>
<sequence length="114" mass="12579">MHANKPFLKCKPGIKIVFDEGKGKSETSRALNMKDNTIKSIQLACASVPWLGEGRINSNVVVLTSKGPKAIVGTSINQQILQQFLKTLIKILGSEEEFTIHLDIVIFHHANPEN</sequence>
<organism evidence="1 2">
    <name type="scientific">Thelohanellus kitauei</name>
    <name type="common">Myxosporean</name>
    <dbReference type="NCBI Taxonomy" id="669202"/>
    <lineage>
        <taxon>Eukaryota</taxon>
        <taxon>Metazoa</taxon>
        <taxon>Cnidaria</taxon>
        <taxon>Myxozoa</taxon>
        <taxon>Myxosporea</taxon>
        <taxon>Bivalvulida</taxon>
        <taxon>Platysporina</taxon>
        <taxon>Myxobolidae</taxon>
        <taxon>Thelohanellus</taxon>
    </lineage>
</organism>
<dbReference type="AlphaFoldDB" id="A0A0C2J8X4"/>
<name>A0A0C2J8X4_THEKT</name>
<accession>A0A0C2J8X4</accession>